<dbReference type="Pfam" id="PF19715">
    <property type="entry name" value="DUF6210"/>
    <property type="match status" value="1"/>
</dbReference>
<dbReference type="AlphaFoldDB" id="A0A5F1ZTY9"/>
<accession>A0A5F1ZTY9</accession>
<sequence length="142" mass="16200">MAGKIWIFLWCIKSPVLLVPKATGVVYTNQTCGTACLQEEIEGFAIPISDEYSDIDYELSLDFRIRKLFPDGNPGNIDFRLAEAIQSILDSYNESKWVRIDFEKLSESHEAWLKVKLYSGNDYIPSDLIDGQEAILTWQNSD</sequence>
<evidence type="ECO:0000313" key="2">
    <source>
        <dbReference type="EMBL" id="TGL40425.1"/>
    </source>
</evidence>
<gene>
    <name evidence="1" type="ORF">EHO57_16005</name>
    <name evidence="2" type="ORF">EHQ53_10495</name>
</gene>
<dbReference type="EMBL" id="RQER01000010">
    <property type="protein sequence ID" value="TGJ99007.1"/>
    <property type="molecule type" value="Genomic_DNA"/>
</dbReference>
<comment type="caution">
    <text evidence="1">The sequence shown here is derived from an EMBL/GenBank/DDBJ whole genome shotgun (WGS) entry which is preliminary data.</text>
</comment>
<name>A0A5F1ZTY9_9LEPT</name>
<dbReference type="InterPro" id="IPR046182">
    <property type="entry name" value="DUF6210"/>
</dbReference>
<dbReference type="Proteomes" id="UP000297273">
    <property type="component" value="Unassembled WGS sequence"/>
</dbReference>
<dbReference type="RefSeq" id="WP_135645747.1">
    <property type="nucleotide sequence ID" value="NZ_RQER01000010.1"/>
</dbReference>
<evidence type="ECO:0000313" key="4">
    <source>
        <dbReference type="Proteomes" id="UP000297946"/>
    </source>
</evidence>
<dbReference type="Proteomes" id="UP000297946">
    <property type="component" value="Unassembled WGS sequence"/>
</dbReference>
<dbReference type="EMBL" id="RQGC01000007">
    <property type="protein sequence ID" value="TGL40425.1"/>
    <property type="molecule type" value="Genomic_DNA"/>
</dbReference>
<protein>
    <submittedName>
        <fullName evidence="1">Uncharacterized protein</fullName>
    </submittedName>
</protein>
<organism evidence="1 4">
    <name type="scientific">Leptospira langatensis</name>
    <dbReference type="NCBI Taxonomy" id="2484983"/>
    <lineage>
        <taxon>Bacteria</taxon>
        <taxon>Pseudomonadati</taxon>
        <taxon>Spirochaetota</taxon>
        <taxon>Spirochaetia</taxon>
        <taxon>Leptospirales</taxon>
        <taxon>Leptospiraceae</taxon>
        <taxon>Leptospira</taxon>
    </lineage>
</organism>
<reference evidence="3 4" key="2">
    <citation type="journal article" date="2019" name="PLoS Negl. Trop. Dis.">
        <title>Revisiting the worldwide diversity of Leptospira species in the environment.</title>
        <authorList>
            <person name="Vincent A.T."/>
            <person name="Schiettekatte O."/>
            <person name="Bourhy P."/>
            <person name="Veyrier F.J."/>
            <person name="Picardeau M."/>
        </authorList>
    </citation>
    <scope>NUCLEOTIDE SEQUENCE [LARGE SCALE GENOMIC DNA]</scope>
    <source>
        <strain evidence="3">201702690</strain>
        <strain evidence="1 4">SSW18</strain>
    </source>
</reference>
<evidence type="ECO:0000313" key="3">
    <source>
        <dbReference type="Proteomes" id="UP000297273"/>
    </source>
</evidence>
<keyword evidence="3" id="KW-1185">Reference proteome</keyword>
<proteinExistence type="predicted"/>
<reference evidence="2" key="1">
    <citation type="submission" date="2018-10" db="EMBL/GenBank/DDBJ databases">
        <authorList>
            <person name="Vincent A.T."/>
            <person name="Schiettekatte O."/>
            <person name="Bourhy P."/>
            <person name="Veyrier F.J."/>
            <person name="Picardeau M."/>
        </authorList>
    </citation>
    <scope>NUCLEOTIDE SEQUENCE</scope>
    <source>
        <strain evidence="2">201702690</strain>
    </source>
</reference>
<dbReference type="OrthoDB" id="72338at2"/>
<evidence type="ECO:0000313" key="1">
    <source>
        <dbReference type="EMBL" id="TGJ99007.1"/>
    </source>
</evidence>